<dbReference type="Gene3D" id="2.40.50.140">
    <property type="entry name" value="Nucleic acid-binding proteins"/>
    <property type="match status" value="1"/>
</dbReference>
<dbReference type="EMBL" id="CAKMRJ010000001">
    <property type="protein sequence ID" value="CAH1415126.1"/>
    <property type="molecule type" value="Genomic_DNA"/>
</dbReference>
<dbReference type="Proteomes" id="UP001157418">
    <property type="component" value="Unassembled WGS sequence"/>
</dbReference>
<accession>A0AAU9LP35</accession>
<evidence type="ECO:0000313" key="3">
    <source>
        <dbReference type="Proteomes" id="UP001157418"/>
    </source>
</evidence>
<organism evidence="2 3">
    <name type="scientific">Lactuca virosa</name>
    <dbReference type="NCBI Taxonomy" id="75947"/>
    <lineage>
        <taxon>Eukaryota</taxon>
        <taxon>Viridiplantae</taxon>
        <taxon>Streptophyta</taxon>
        <taxon>Embryophyta</taxon>
        <taxon>Tracheophyta</taxon>
        <taxon>Spermatophyta</taxon>
        <taxon>Magnoliopsida</taxon>
        <taxon>eudicotyledons</taxon>
        <taxon>Gunneridae</taxon>
        <taxon>Pentapetalae</taxon>
        <taxon>asterids</taxon>
        <taxon>campanulids</taxon>
        <taxon>Asterales</taxon>
        <taxon>Asteraceae</taxon>
        <taxon>Cichorioideae</taxon>
        <taxon>Cichorieae</taxon>
        <taxon>Lactucinae</taxon>
        <taxon>Lactuca</taxon>
    </lineage>
</organism>
<dbReference type="InterPro" id="IPR012340">
    <property type="entry name" value="NA-bd_OB-fold"/>
</dbReference>
<evidence type="ECO:0008006" key="4">
    <source>
        <dbReference type="Google" id="ProtNLM"/>
    </source>
</evidence>
<keyword evidence="3" id="KW-1185">Reference proteome</keyword>
<comment type="caution">
    <text evidence="2">The sequence shown here is derived from an EMBL/GenBank/DDBJ whole genome shotgun (WGS) entry which is preliminary data.</text>
</comment>
<name>A0AAU9LP35_9ASTR</name>
<reference evidence="2 3" key="1">
    <citation type="submission" date="2022-01" db="EMBL/GenBank/DDBJ databases">
        <authorList>
            <person name="Xiong W."/>
            <person name="Schranz E."/>
        </authorList>
    </citation>
    <scope>NUCLEOTIDE SEQUENCE [LARGE SCALE GENOMIC DNA]</scope>
</reference>
<gene>
    <name evidence="2" type="ORF">LVIROSA_LOCUS2995</name>
</gene>
<dbReference type="AlphaFoldDB" id="A0AAU9LP35"/>
<protein>
    <recommendedName>
        <fullName evidence="4">Replication factor A C-terminal domain-containing protein</fullName>
    </recommendedName>
</protein>
<sequence length="258" mass="28875">MFEDKRNWYYNAFKNCKSKVEIVKVPDETVSDLDHLQEKEIMVCTNEKCKDKVVTANQGLVGVVSLTIFDREVRNILKLSAADLLSKYERFGNTSEFPIELNAMIDKKLAFKIVVKTFNFSRFGRSYNISKITDNVDIISALEKIEKKSRIEQDMDTESVNIIGSEFASQETVGCKDVTSHTADNTPMSNIPSGICTSPSSRTANNLNSPPTSAKRKLVDVYDLDDDVYESATKPNAPRIGDEKVGGTTKLLIPKVEK</sequence>
<evidence type="ECO:0000256" key="1">
    <source>
        <dbReference type="SAM" id="MobiDB-lite"/>
    </source>
</evidence>
<feature type="region of interest" description="Disordered" evidence="1">
    <location>
        <begin position="184"/>
        <end position="212"/>
    </location>
</feature>
<evidence type="ECO:0000313" key="2">
    <source>
        <dbReference type="EMBL" id="CAH1415126.1"/>
    </source>
</evidence>
<proteinExistence type="predicted"/>
<dbReference type="SUPFAM" id="SSF50249">
    <property type="entry name" value="Nucleic acid-binding proteins"/>
    <property type="match status" value="1"/>
</dbReference>